<dbReference type="OrthoDB" id="5877530at2759"/>
<feature type="compositionally biased region" description="Low complexity" evidence="2">
    <location>
        <begin position="744"/>
        <end position="772"/>
    </location>
</feature>
<dbReference type="Proteomes" id="UP000580250">
    <property type="component" value="Unassembled WGS sequence"/>
</dbReference>
<evidence type="ECO:0000313" key="5">
    <source>
        <dbReference type="EMBL" id="CAD2166249.1"/>
    </source>
</evidence>
<feature type="transmembrane region" description="Helical" evidence="3">
    <location>
        <begin position="12"/>
        <end position="29"/>
    </location>
</feature>
<dbReference type="PROSITE" id="PS51034">
    <property type="entry name" value="ZP_2"/>
    <property type="match status" value="1"/>
</dbReference>
<evidence type="ECO:0000256" key="2">
    <source>
        <dbReference type="SAM" id="MobiDB-lite"/>
    </source>
</evidence>
<feature type="transmembrane region" description="Helical" evidence="3">
    <location>
        <begin position="550"/>
        <end position="574"/>
    </location>
</feature>
<accession>A0A6V7UV08</accession>
<dbReference type="PANTHER" id="PTHR46560:SF5">
    <property type="entry name" value="CYPHER, ISOFORM B"/>
    <property type="match status" value="1"/>
</dbReference>
<sequence>MYFSFKYSSRLFQLILLLQYFQFALMFFVEREKFMPKVEWECSDKSIQILVKTIKPFYGIIRPKGAIKQQNSSPCILQGSGGLFTKMEIPLLEGGWKECGLNLEKDSSTLWTQIEIHEHVLLHLHDDRLVNISCAGWAETLNKQKKKGGENSEFQLVFHNLINYNINNNNNYLEFGKPYKLMLFGTTKQNKNNWWMIHSCSVSSVDNSVRIELIDSNGCSLDQKLISNFQMQTTITPTLRTFSKNSLNNSQLSTTPKTVLASAFIPSIFKLDSESTTISGDLLKFECLVEPCNGKEILCNFPQRDCETKITTTTSTPSTTTTQNIFEKDNEENIEGEEEEEAFKQQQAENDLELVTTQLLNNEEEGDNLKENITKINLIQTTTTINTPSLINSSNIPNILLNSDSFLEKRQQNLIQIIAHVRDSKEKLNEELNNKNNNSLNFNEKLNISATTIDPLENQSETTPLFVPIRTFRLRTRPTNSPLLTEQPNISLESTTQQNNFEENNTFSTLFETSSISSPILSTSSYSSSLNFCSPTTTNNCISQNQLIQIFWISIFLCFIFVFGCFCNLLVCCFGNKRSSNERNIQNSGKWQKYEKKGKGRIVIGGQQKLISAINPQQLNCPPYNSNDTINKQKKQQPTESTDLWISSNGVSFNERVGGGQENGRECLEMESSHFGHSNTTSIYGALPIHNPQGNTPSNRRCSMLSYASVKAPNIHSTLAGRCSNANNIIQNQIPASRIFPSSQNQQNNNKNIRSTSPSSLHSPSTTNTSSSGGNGMRENTVDQFNPQYQHQQPQLQTFLQQSPNHQPLQQQQPSNSLASSSMRSSTLGTPSPSDIEDQQTGTSTPRPSMDFGTNQKHQQADNEQHVIYEQNQSSPGVPLQNYLTKTIIAGGPDKHESSSFF</sequence>
<feature type="coiled-coil region" evidence="1">
    <location>
        <begin position="418"/>
        <end position="445"/>
    </location>
</feature>
<evidence type="ECO:0000259" key="4">
    <source>
        <dbReference type="PROSITE" id="PS51034"/>
    </source>
</evidence>
<gene>
    <name evidence="5" type="ORF">MENT_LOCUS17706</name>
</gene>
<evidence type="ECO:0000256" key="1">
    <source>
        <dbReference type="SAM" id="Coils"/>
    </source>
</evidence>
<keyword evidence="3" id="KW-0812">Transmembrane</keyword>
<keyword evidence="1" id="KW-0175">Coiled coil</keyword>
<reference evidence="5 6" key="1">
    <citation type="submission" date="2020-08" db="EMBL/GenBank/DDBJ databases">
        <authorList>
            <person name="Koutsovoulos G."/>
            <person name="Danchin GJ E."/>
        </authorList>
    </citation>
    <scope>NUCLEOTIDE SEQUENCE [LARGE SCALE GENOMIC DNA]</scope>
</reference>
<dbReference type="AlphaFoldDB" id="A0A6V7UV08"/>
<evidence type="ECO:0000256" key="3">
    <source>
        <dbReference type="SAM" id="Phobius"/>
    </source>
</evidence>
<proteinExistence type="predicted"/>
<keyword evidence="3" id="KW-0472">Membrane</keyword>
<feature type="region of interest" description="Disordered" evidence="2">
    <location>
        <begin position="804"/>
        <end position="879"/>
    </location>
</feature>
<name>A0A6V7UV08_MELEN</name>
<feature type="compositionally biased region" description="Low complexity" evidence="2">
    <location>
        <begin position="804"/>
        <end position="826"/>
    </location>
</feature>
<dbReference type="PANTHER" id="PTHR46560">
    <property type="entry name" value="CYPHER, ISOFORM B"/>
    <property type="match status" value="1"/>
</dbReference>
<dbReference type="InterPro" id="IPR001507">
    <property type="entry name" value="ZP_dom"/>
</dbReference>
<dbReference type="EMBL" id="CAJEWN010000116">
    <property type="protein sequence ID" value="CAD2166249.1"/>
    <property type="molecule type" value="Genomic_DNA"/>
</dbReference>
<protein>
    <recommendedName>
        <fullName evidence="4">ZP domain-containing protein</fullName>
    </recommendedName>
</protein>
<feature type="region of interest" description="Disordered" evidence="2">
    <location>
        <begin position="738"/>
        <end position="782"/>
    </location>
</feature>
<keyword evidence="3" id="KW-1133">Transmembrane helix</keyword>
<organism evidence="5 6">
    <name type="scientific">Meloidogyne enterolobii</name>
    <name type="common">Root-knot nematode worm</name>
    <name type="synonym">Meloidogyne mayaguensis</name>
    <dbReference type="NCBI Taxonomy" id="390850"/>
    <lineage>
        <taxon>Eukaryota</taxon>
        <taxon>Metazoa</taxon>
        <taxon>Ecdysozoa</taxon>
        <taxon>Nematoda</taxon>
        <taxon>Chromadorea</taxon>
        <taxon>Rhabditida</taxon>
        <taxon>Tylenchina</taxon>
        <taxon>Tylenchomorpha</taxon>
        <taxon>Tylenchoidea</taxon>
        <taxon>Meloidogynidae</taxon>
        <taxon>Meloidogyninae</taxon>
        <taxon>Meloidogyne</taxon>
    </lineage>
</organism>
<evidence type="ECO:0000313" key="6">
    <source>
        <dbReference type="Proteomes" id="UP000580250"/>
    </source>
</evidence>
<feature type="domain" description="ZP" evidence="4">
    <location>
        <begin position="41"/>
        <end position="313"/>
    </location>
</feature>
<comment type="caution">
    <text evidence="5">The sequence shown here is derived from an EMBL/GenBank/DDBJ whole genome shotgun (WGS) entry which is preliminary data.</text>
</comment>
<feature type="compositionally biased region" description="Polar residues" evidence="2">
    <location>
        <begin position="827"/>
        <end position="858"/>
    </location>
</feature>